<protein>
    <submittedName>
        <fullName evidence="1">Uncharacterized protein</fullName>
    </submittedName>
</protein>
<dbReference type="EMBL" id="CM037628">
    <property type="protein sequence ID" value="KAH7996209.1"/>
    <property type="molecule type" value="Genomic_DNA"/>
</dbReference>
<organism evidence="1 2">
    <name type="scientific">Sphaerodactylus townsendi</name>
    <dbReference type="NCBI Taxonomy" id="933632"/>
    <lineage>
        <taxon>Eukaryota</taxon>
        <taxon>Metazoa</taxon>
        <taxon>Chordata</taxon>
        <taxon>Craniata</taxon>
        <taxon>Vertebrata</taxon>
        <taxon>Euteleostomi</taxon>
        <taxon>Lepidosauria</taxon>
        <taxon>Squamata</taxon>
        <taxon>Bifurcata</taxon>
        <taxon>Gekkota</taxon>
        <taxon>Sphaerodactylidae</taxon>
        <taxon>Sphaerodactylus</taxon>
    </lineage>
</organism>
<gene>
    <name evidence="1" type="ORF">K3G42_002618</name>
</gene>
<sequence>MNLSPSLSFSVSLLAHCLAMRSHLASLVPTSKQNSFLAAEFCPCLSLKEKHPSLSPQYSPMIAMPTSWDGRRSLTKKLIMLSDFMSKLHPKKKTPKTTVNDSTQRTAIWTTRVIKRLRSSGSSTDASPSVATTIPVPLQQPINVPRSWDLLAYTPCSTSVWLNKVPFILYFDPPDFPENCLSSNFKAED</sequence>
<accession>A0ACB8EU71</accession>
<evidence type="ECO:0000313" key="1">
    <source>
        <dbReference type="EMBL" id="KAH7996209.1"/>
    </source>
</evidence>
<dbReference type="Proteomes" id="UP000827872">
    <property type="component" value="Linkage Group LG15"/>
</dbReference>
<evidence type="ECO:0000313" key="2">
    <source>
        <dbReference type="Proteomes" id="UP000827872"/>
    </source>
</evidence>
<proteinExistence type="predicted"/>
<keyword evidence="2" id="KW-1185">Reference proteome</keyword>
<comment type="caution">
    <text evidence="1">The sequence shown here is derived from an EMBL/GenBank/DDBJ whole genome shotgun (WGS) entry which is preliminary data.</text>
</comment>
<name>A0ACB8EU71_9SAUR</name>
<reference evidence="1" key="1">
    <citation type="submission" date="2021-08" db="EMBL/GenBank/DDBJ databases">
        <title>The first chromosome-level gecko genome reveals the dynamic sex chromosomes of Neotropical dwarf geckos (Sphaerodactylidae: Sphaerodactylus).</title>
        <authorList>
            <person name="Pinto B.J."/>
            <person name="Keating S.E."/>
            <person name="Gamble T."/>
        </authorList>
    </citation>
    <scope>NUCLEOTIDE SEQUENCE</scope>
    <source>
        <strain evidence="1">TG3544</strain>
    </source>
</reference>